<feature type="domain" description="LOB" evidence="2">
    <location>
        <begin position="9"/>
        <end position="110"/>
    </location>
</feature>
<dbReference type="PANTHER" id="PTHR31301:SF21">
    <property type="entry name" value="LOB DOMAIN-CONTAINING PROTEIN 27-RELATED"/>
    <property type="match status" value="1"/>
</dbReference>
<dbReference type="Proteomes" id="UP000596660">
    <property type="component" value="Unplaced"/>
</dbReference>
<dbReference type="KEGG" id="cqi:110726579"/>
<dbReference type="Gramene" id="AUR62021755-RA">
    <property type="protein sequence ID" value="AUR62021755-RA:cds"/>
    <property type="gene ID" value="AUR62021755"/>
</dbReference>
<dbReference type="PROSITE" id="PS50891">
    <property type="entry name" value="LOB"/>
    <property type="match status" value="1"/>
</dbReference>
<gene>
    <name evidence="3" type="primary">LOC110726579</name>
</gene>
<name>A0A803M1C3_CHEQI</name>
<dbReference type="OrthoDB" id="1893065at2759"/>
<sequence length="244" mass="27562">MTLKGGTNQACAACKYQRRKCAPTCVLAPYFPADQHKMFLNVHKLFGVMKIQKLLHVLPPSTHGEAMASIIHHADIRDRYPVHGCLGVIHALLNQIWQCQAELFDVQSMLKVFRQQHEQQQQVPSDGVPKEDFNGASQLQMEMANMVPVSQSHSYSSSSSPCNPTYLDVKVTSVNSLWNQQGEGNDSNNSENEKIMPAQSKMVVTPEPLAVQKESFQNYDMHPYFDTIDDRQSYVDTKDAYESR</sequence>
<comment type="similarity">
    <text evidence="1">Belongs to the LOB domain-containing protein family.</text>
</comment>
<keyword evidence="4" id="KW-1185">Reference proteome</keyword>
<dbReference type="EnsemblPlants" id="AUR62021755-RA">
    <property type="protein sequence ID" value="AUR62021755-RA:cds"/>
    <property type="gene ID" value="AUR62021755"/>
</dbReference>
<dbReference type="PANTHER" id="PTHR31301">
    <property type="entry name" value="LOB DOMAIN-CONTAINING PROTEIN 4-RELATED"/>
    <property type="match status" value="1"/>
</dbReference>
<evidence type="ECO:0000313" key="3">
    <source>
        <dbReference type="EnsemblPlants" id="AUR62021755-RA:cds"/>
    </source>
</evidence>
<reference evidence="3" key="2">
    <citation type="submission" date="2021-03" db="UniProtKB">
        <authorList>
            <consortium name="EnsemblPlants"/>
        </authorList>
    </citation>
    <scope>IDENTIFICATION</scope>
</reference>
<dbReference type="RefSeq" id="XP_021761753.1">
    <property type="nucleotide sequence ID" value="XM_021906061.1"/>
</dbReference>
<organism evidence="3 4">
    <name type="scientific">Chenopodium quinoa</name>
    <name type="common">Quinoa</name>
    <dbReference type="NCBI Taxonomy" id="63459"/>
    <lineage>
        <taxon>Eukaryota</taxon>
        <taxon>Viridiplantae</taxon>
        <taxon>Streptophyta</taxon>
        <taxon>Embryophyta</taxon>
        <taxon>Tracheophyta</taxon>
        <taxon>Spermatophyta</taxon>
        <taxon>Magnoliopsida</taxon>
        <taxon>eudicotyledons</taxon>
        <taxon>Gunneridae</taxon>
        <taxon>Pentapetalae</taxon>
        <taxon>Caryophyllales</taxon>
        <taxon>Chenopodiaceae</taxon>
        <taxon>Chenopodioideae</taxon>
        <taxon>Atripliceae</taxon>
        <taxon>Chenopodium</taxon>
    </lineage>
</organism>
<evidence type="ECO:0000256" key="1">
    <source>
        <dbReference type="ARBA" id="ARBA00005474"/>
    </source>
</evidence>
<protein>
    <recommendedName>
        <fullName evidence="2">LOB domain-containing protein</fullName>
    </recommendedName>
</protein>
<accession>A0A803M1C3</accession>
<proteinExistence type="inferred from homology"/>
<evidence type="ECO:0000259" key="2">
    <source>
        <dbReference type="PROSITE" id="PS50891"/>
    </source>
</evidence>
<dbReference type="GeneID" id="110726579"/>
<dbReference type="InterPro" id="IPR004883">
    <property type="entry name" value="LOB"/>
</dbReference>
<dbReference type="AlphaFoldDB" id="A0A803M1C3"/>
<dbReference type="Pfam" id="PF03195">
    <property type="entry name" value="LOB"/>
    <property type="match status" value="1"/>
</dbReference>
<dbReference type="OMA" id="GVICELW"/>
<reference evidence="3" key="1">
    <citation type="journal article" date="2017" name="Nature">
        <title>The genome of Chenopodium quinoa.</title>
        <authorList>
            <person name="Jarvis D.E."/>
            <person name="Ho Y.S."/>
            <person name="Lightfoot D.J."/>
            <person name="Schmoeckel S.M."/>
            <person name="Li B."/>
            <person name="Borm T.J.A."/>
            <person name="Ohyanagi H."/>
            <person name="Mineta K."/>
            <person name="Michell C.T."/>
            <person name="Saber N."/>
            <person name="Kharbatia N.M."/>
            <person name="Rupper R.R."/>
            <person name="Sharp A.R."/>
            <person name="Dally N."/>
            <person name="Boughton B.A."/>
            <person name="Woo Y.H."/>
            <person name="Gao G."/>
            <person name="Schijlen E.G.W.M."/>
            <person name="Guo X."/>
            <person name="Momin A.A."/>
            <person name="Negrao S."/>
            <person name="Al-Babili S."/>
            <person name="Gehring C."/>
            <person name="Roessner U."/>
            <person name="Jung C."/>
            <person name="Murphy K."/>
            <person name="Arold S.T."/>
            <person name="Gojobori T."/>
            <person name="van der Linden C.G."/>
            <person name="van Loo E.N."/>
            <person name="Jellen E.N."/>
            <person name="Maughan P.J."/>
            <person name="Tester M."/>
        </authorList>
    </citation>
    <scope>NUCLEOTIDE SEQUENCE [LARGE SCALE GENOMIC DNA]</scope>
    <source>
        <strain evidence="3">cv. PI 614886</strain>
    </source>
</reference>
<evidence type="ECO:0000313" key="4">
    <source>
        <dbReference type="Proteomes" id="UP000596660"/>
    </source>
</evidence>